<gene>
    <name evidence="2" type="ORF">G7Z17_g7116</name>
</gene>
<evidence type="ECO:0000256" key="1">
    <source>
        <dbReference type="SAM" id="MobiDB-lite"/>
    </source>
</evidence>
<name>A0A9P5H9N8_9HYPO</name>
<feature type="compositionally biased region" description="Polar residues" evidence="1">
    <location>
        <begin position="487"/>
        <end position="496"/>
    </location>
</feature>
<feature type="region of interest" description="Disordered" evidence="1">
    <location>
        <begin position="479"/>
        <end position="571"/>
    </location>
</feature>
<feature type="compositionally biased region" description="Basic and acidic residues" evidence="1">
    <location>
        <begin position="1"/>
        <end position="19"/>
    </location>
</feature>
<protein>
    <submittedName>
        <fullName evidence="2">Uncharacterized protein</fullName>
    </submittedName>
</protein>
<evidence type="ECO:0000313" key="3">
    <source>
        <dbReference type="Proteomes" id="UP000722485"/>
    </source>
</evidence>
<dbReference type="EMBL" id="JAANBB010000151">
    <property type="protein sequence ID" value="KAF7548352.1"/>
    <property type="molecule type" value="Genomic_DNA"/>
</dbReference>
<feature type="compositionally biased region" description="Basic and acidic residues" evidence="1">
    <location>
        <begin position="406"/>
        <end position="421"/>
    </location>
</feature>
<proteinExistence type="predicted"/>
<feature type="compositionally biased region" description="Low complexity" evidence="1">
    <location>
        <begin position="20"/>
        <end position="31"/>
    </location>
</feature>
<dbReference type="AlphaFoldDB" id="A0A9P5H9N8"/>
<reference evidence="2" key="1">
    <citation type="submission" date="2020-03" db="EMBL/GenBank/DDBJ databases">
        <title>Draft Genome Sequence of Cylindrodendrum hubeiense.</title>
        <authorList>
            <person name="Buettner E."/>
            <person name="Kellner H."/>
        </authorList>
    </citation>
    <scope>NUCLEOTIDE SEQUENCE</scope>
    <source>
        <strain evidence="2">IHI 201604</strain>
    </source>
</reference>
<keyword evidence="3" id="KW-1185">Reference proteome</keyword>
<dbReference type="OrthoDB" id="5238996at2759"/>
<accession>A0A9P5H9N8</accession>
<evidence type="ECO:0000313" key="2">
    <source>
        <dbReference type="EMBL" id="KAF7548352.1"/>
    </source>
</evidence>
<sequence>MTEKTEKGKKAVTSGKDKQTQATSGSQQASGQGFVARFQKLYSDFDELRKEGAGIQAYDDICSQLINAKKELEDGKQEISGLQTEIKRLRGENESVVQVFEGRYKTWDTVKNQHEKNAEELDALRDSAKRDHKAAIDARQRSDQLQQEADKHKRQVKDLKKDKSDLQEEVELIDLQLKKKGSELKKKGVELNKCRETLQELRTNLGLQPLDVEATRERFERLANGLHDLVWNHFNRTIPNSGALIDVSGSALSWIPQVASESKVAQCIRCAFAEAVIAQQLSASIFQDVYLVDDTAKAHLKGLILALEEWLDAAHPLPATIIRCQIAKISDGSRKVKEVPGQAASAVRSILSPWLHEDQTQEELFTQGLEGLFADALKLWQRLQRTRQRAYAVTDPSSADWDPEEDAKPHYDGETLREGDGRSQQQTPQDTYGFPIGVLFPKIFMVNDNQDNNIESGDYSQPLFHGFALFSTQGAVLAARSEGAPRQTPQRSNTNAGKRRSLDYGRRGTGPAPMEMPQSRGPAVEAGGGERSYSRRTASQSSRARETMTESLLSMRSQRSGSGVGSGVGSG</sequence>
<dbReference type="Gene3D" id="1.10.287.1490">
    <property type="match status" value="1"/>
</dbReference>
<comment type="caution">
    <text evidence="2">The sequence shown here is derived from an EMBL/GenBank/DDBJ whole genome shotgun (WGS) entry which is preliminary data.</text>
</comment>
<feature type="region of interest" description="Disordered" evidence="1">
    <location>
        <begin position="1"/>
        <end position="31"/>
    </location>
</feature>
<feature type="compositionally biased region" description="Gly residues" evidence="1">
    <location>
        <begin position="562"/>
        <end position="571"/>
    </location>
</feature>
<feature type="region of interest" description="Disordered" evidence="1">
    <location>
        <begin position="122"/>
        <end position="161"/>
    </location>
</feature>
<feature type="region of interest" description="Disordered" evidence="1">
    <location>
        <begin position="391"/>
        <end position="432"/>
    </location>
</feature>
<organism evidence="2 3">
    <name type="scientific">Cylindrodendrum hubeiense</name>
    <dbReference type="NCBI Taxonomy" id="595255"/>
    <lineage>
        <taxon>Eukaryota</taxon>
        <taxon>Fungi</taxon>
        <taxon>Dikarya</taxon>
        <taxon>Ascomycota</taxon>
        <taxon>Pezizomycotina</taxon>
        <taxon>Sordariomycetes</taxon>
        <taxon>Hypocreomycetidae</taxon>
        <taxon>Hypocreales</taxon>
        <taxon>Nectriaceae</taxon>
        <taxon>Cylindrodendrum</taxon>
    </lineage>
</organism>
<dbReference type="Proteomes" id="UP000722485">
    <property type="component" value="Unassembled WGS sequence"/>
</dbReference>
<feature type="compositionally biased region" description="Polar residues" evidence="1">
    <location>
        <begin position="549"/>
        <end position="559"/>
    </location>
</feature>